<keyword evidence="4" id="KW-1185">Reference proteome</keyword>
<name>A0A9Q3H645_9BASI</name>
<evidence type="ECO:0000313" key="3">
    <source>
        <dbReference type="EMBL" id="MBW0491319.1"/>
    </source>
</evidence>
<feature type="region of interest" description="Disordered" evidence="1">
    <location>
        <begin position="1"/>
        <end position="53"/>
    </location>
</feature>
<dbReference type="AlphaFoldDB" id="A0A9Q3H645"/>
<evidence type="ECO:0000259" key="2">
    <source>
        <dbReference type="Pfam" id="PF03732"/>
    </source>
</evidence>
<reference evidence="3" key="1">
    <citation type="submission" date="2021-03" db="EMBL/GenBank/DDBJ databases">
        <title>Draft genome sequence of rust myrtle Austropuccinia psidii MF-1, a brazilian biotype.</title>
        <authorList>
            <person name="Quecine M.C."/>
            <person name="Pachon D.M.R."/>
            <person name="Bonatelli M.L."/>
            <person name="Correr F.H."/>
            <person name="Franceschini L.M."/>
            <person name="Leite T.F."/>
            <person name="Margarido G.R.A."/>
            <person name="Almeida C.A."/>
            <person name="Ferrarezi J.A."/>
            <person name="Labate C.A."/>
        </authorList>
    </citation>
    <scope>NUCLEOTIDE SEQUENCE</scope>
    <source>
        <strain evidence="3">MF-1</strain>
    </source>
</reference>
<sequence length="242" mass="27651">MDRAAPFRRGGTRSRLGEDEDKEGEKSVEEEGSEETEVVTSLAGAPEAPKTANTALSNETLVFQAEQNFPKMMEKMAQLMGQLTQAASPRDNLRAPALKNPSMKAPGSFDDTQAHKLRVFIQSCQLIFHNGPENIFSDRKKVLYSTSFLTGRAGKWIEQYLSNIFNEDPSYLLNSWKFFETKLFNIFGYPNKVRKSNKEFNNLRMKKSCHLSLYIAYFRSLISRIGDWVERAYIHVYKRGLA</sequence>
<dbReference type="Proteomes" id="UP000765509">
    <property type="component" value="Unassembled WGS sequence"/>
</dbReference>
<dbReference type="Pfam" id="PF03732">
    <property type="entry name" value="Retrotrans_gag"/>
    <property type="match status" value="1"/>
</dbReference>
<feature type="domain" description="Retrotransposon gag" evidence="2">
    <location>
        <begin position="146"/>
        <end position="241"/>
    </location>
</feature>
<evidence type="ECO:0000313" key="4">
    <source>
        <dbReference type="Proteomes" id="UP000765509"/>
    </source>
</evidence>
<dbReference type="EMBL" id="AVOT02011022">
    <property type="protein sequence ID" value="MBW0491319.1"/>
    <property type="molecule type" value="Genomic_DNA"/>
</dbReference>
<proteinExistence type="predicted"/>
<dbReference type="InterPro" id="IPR005162">
    <property type="entry name" value="Retrotrans_gag_dom"/>
</dbReference>
<evidence type="ECO:0000256" key="1">
    <source>
        <dbReference type="SAM" id="MobiDB-lite"/>
    </source>
</evidence>
<organism evidence="3 4">
    <name type="scientific">Austropuccinia psidii MF-1</name>
    <dbReference type="NCBI Taxonomy" id="1389203"/>
    <lineage>
        <taxon>Eukaryota</taxon>
        <taxon>Fungi</taxon>
        <taxon>Dikarya</taxon>
        <taxon>Basidiomycota</taxon>
        <taxon>Pucciniomycotina</taxon>
        <taxon>Pucciniomycetes</taxon>
        <taxon>Pucciniales</taxon>
        <taxon>Sphaerophragmiaceae</taxon>
        <taxon>Austropuccinia</taxon>
    </lineage>
</organism>
<comment type="caution">
    <text evidence="3">The sequence shown here is derived from an EMBL/GenBank/DDBJ whole genome shotgun (WGS) entry which is preliminary data.</text>
</comment>
<gene>
    <name evidence="3" type="ORF">O181_031034</name>
</gene>
<accession>A0A9Q3H645</accession>
<dbReference type="OrthoDB" id="9997817at2759"/>
<protein>
    <recommendedName>
        <fullName evidence="2">Retrotransposon gag domain-containing protein</fullName>
    </recommendedName>
</protein>